<dbReference type="PROSITE" id="PS00374">
    <property type="entry name" value="MGMT"/>
    <property type="match status" value="1"/>
</dbReference>
<keyword evidence="7 15" id="KW-0489">Methyltransferase</keyword>
<keyword evidence="19" id="KW-1185">Reference proteome</keyword>
<evidence type="ECO:0000256" key="5">
    <source>
        <dbReference type="ARBA" id="ARBA00022490"/>
    </source>
</evidence>
<keyword evidence="5 15" id="KW-0963">Cytoplasm</keyword>
<reference evidence="18 19" key="1">
    <citation type="journal article" date="2016" name="Front. Microbiol.">
        <title>Comparative Genomics Analysis of Streptomyces Species Reveals Their Adaptation to the Marine Environment and Their Diversity at the Genomic Level.</title>
        <authorList>
            <person name="Tian X."/>
            <person name="Zhang Z."/>
            <person name="Yang T."/>
            <person name="Chen M."/>
            <person name="Li J."/>
            <person name="Chen F."/>
            <person name="Yang J."/>
            <person name="Li W."/>
            <person name="Zhang B."/>
            <person name="Zhang Z."/>
            <person name="Wu J."/>
            <person name="Zhang C."/>
            <person name="Long L."/>
            <person name="Xiao J."/>
        </authorList>
    </citation>
    <scope>NUCLEOTIDE SEQUENCE [LARGE SCALE GENOMIC DNA]</scope>
    <source>
        <strain evidence="18 19">SCSIO 10390</strain>
    </source>
</reference>
<sequence>MSERTASTAARASSWTVRDTPVGPLLLAATDEGLVNVVFHAGPATADRALARITGRLGSPPVRVDGPADPGSVAGAADHAGGHVLAGAAAELDSYFRGELREFTAALDWSLSGGFNERVLRELLASVPYGATAGYQDLADRVGEPGAARAVGTAMGSNPLPVLVPCHRIVESGGGLGGFGGGLETKRTLLALEGLLPEPLF</sequence>
<dbReference type="Gene3D" id="1.10.10.10">
    <property type="entry name" value="Winged helix-like DNA-binding domain superfamily/Winged helix DNA-binding domain"/>
    <property type="match status" value="1"/>
</dbReference>
<evidence type="ECO:0000256" key="2">
    <source>
        <dbReference type="ARBA" id="ARBA00001947"/>
    </source>
</evidence>
<dbReference type="NCBIfam" id="TIGR00589">
    <property type="entry name" value="ogt"/>
    <property type="match status" value="1"/>
</dbReference>
<dbReference type="PANTHER" id="PTHR46460">
    <property type="entry name" value="METHYLATED-DNA--PROTEIN-CYSTEINE METHYLTRANSFERASE"/>
    <property type="match status" value="1"/>
</dbReference>
<evidence type="ECO:0000256" key="15">
    <source>
        <dbReference type="HAMAP-Rule" id="MF_00772"/>
    </source>
</evidence>
<keyword evidence="8 15" id="KW-0808">Transferase</keyword>
<dbReference type="Pfam" id="PF01035">
    <property type="entry name" value="DNA_binding_1"/>
    <property type="match status" value="1"/>
</dbReference>
<comment type="miscellaneous">
    <text evidence="15">This enzyme catalyzes only one turnover and therefore is not strictly catalytic. According to one definition, an enzyme is a biocatalyst that acts repeatedly and over many reaction cycles.</text>
</comment>
<dbReference type="HAMAP" id="MF_00772">
    <property type="entry name" value="OGT"/>
    <property type="match status" value="1"/>
</dbReference>
<keyword evidence="13 15" id="KW-0234">DNA repair</keyword>
<dbReference type="FunFam" id="1.10.10.10:FF:000214">
    <property type="entry name" value="Methylated-DNA--protein-cysteine methyltransferase"/>
    <property type="match status" value="1"/>
</dbReference>
<accession>A0A1E7JL86</accession>
<evidence type="ECO:0000259" key="16">
    <source>
        <dbReference type="Pfam" id="PF01035"/>
    </source>
</evidence>
<evidence type="ECO:0000256" key="14">
    <source>
        <dbReference type="ARBA" id="ARBA00049348"/>
    </source>
</evidence>
<dbReference type="InterPro" id="IPR008332">
    <property type="entry name" value="MethylG_MeTrfase_N"/>
</dbReference>
<organism evidence="18 19">
    <name type="scientific">Streptomyces abyssalis</name>
    <dbReference type="NCBI Taxonomy" id="933944"/>
    <lineage>
        <taxon>Bacteria</taxon>
        <taxon>Bacillati</taxon>
        <taxon>Actinomycetota</taxon>
        <taxon>Actinomycetes</taxon>
        <taxon>Kitasatosporales</taxon>
        <taxon>Streptomycetaceae</taxon>
        <taxon>Streptomyces</taxon>
    </lineage>
</organism>
<dbReference type="STRING" id="933944.AN215_20200"/>
<dbReference type="GO" id="GO:0046872">
    <property type="term" value="F:metal ion binding"/>
    <property type="evidence" value="ECO:0007669"/>
    <property type="project" value="UniProtKB-KW"/>
</dbReference>
<evidence type="ECO:0000256" key="4">
    <source>
        <dbReference type="ARBA" id="ARBA00008711"/>
    </source>
</evidence>
<dbReference type="GO" id="GO:0006307">
    <property type="term" value="P:DNA alkylation repair"/>
    <property type="evidence" value="ECO:0007669"/>
    <property type="project" value="UniProtKB-UniRule"/>
</dbReference>
<dbReference type="SUPFAM" id="SSF46767">
    <property type="entry name" value="Methylated DNA-protein cysteine methyltransferase, C-terminal domain"/>
    <property type="match status" value="1"/>
</dbReference>
<keyword evidence="6" id="KW-0597">Phosphoprotein</keyword>
<keyword evidence="11" id="KW-0862">Zinc</keyword>
<dbReference type="SUPFAM" id="SSF53155">
    <property type="entry name" value="Methylated DNA-protein cysteine methyltransferase domain"/>
    <property type="match status" value="1"/>
</dbReference>
<dbReference type="GO" id="GO:0032259">
    <property type="term" value="P:methylation"/>
    <property type="evidence" value="ECO:0007669"/>
    <property type="project" value="UniProtKB-KW"/>
</dbReference>
<dbReference type="RefSeq" id="WP_070012177.1">
    <property type="nucleotide sequence ID" value="NZ_LJGS01000042.1"/>
</dbReference>
<comment type="similarity">
    <text evidence="4 15">Belongs to the MGMT family.</text>
</comment>
<keyword evidence="12" id="KW-0238">DNA-binding</keyword>
<dbReference type="InterPro" id="IPR014048">
    <property type="entry name" value="MethylDNA_cys_MeTrfase_DNA-bd"/>
</dbReference>
<dbReference type="PATRIC" id="fig|933944.5.peg.2070"/>
<dbReference type="AlphaFoldDB" id="A0A1E7JL86"/>
<evidence type="ECO:0000256" key="1">
    <source>
        <dbReference type="ARBA" id="ARBA00001286"/>
    </source>
</evidence>
<dbReference type="EC" id="2.1.1.63" evidence="15"/>
<evidence type="ECO:0000256" key="7">
    <source>
        <dbReference type="ARBA" id="ARBA00022603"/>
    </source>
</evidence>
<gene>
    <name evidence="18" type="ORF">AN215_20200</name>
</gene>
<comment type="catalytic activity">
    <reaction evidence="14 15">
        <text>a 6-O-methyl-2'-deoxyguanosine in DNA + L-cysteinyl-[protein] = S-methyl-L-cysteinyl-[protein] + a 2'-deoxyguanosine in DNA</text>
        <dbReference type="Rhea" id="RHEA:24000"/>
        <dbReference type="Rhea" id="RHEA-COMP:10131"/>
        <dbReference type="Rhea" id="RHEA-COMP:10132"/>
        <dbReference type="Rhea" id="RHEA-COMP:11367"/>
        <dbReference type="Rhea" id="RHEA-COMP:11368"/>
        <dbReference type="ChEBI" id="CHEBI:29950"/>
        <dbReference type="ChEBI" id="CHEBI:82612"/>
        <dbReference type="ChEBI" id="CHEBI:85445"/>
        <dbReference type="ChEBI" id="CHEBI:85448"/>
        <dbReference type="EC" id="2.1.1.63"/>
    </reaction>
</comment>
<evidence type="ECO:0000256" key="9">
    <source>
        <dbReference type="ARBA" id="ARBA00022723"/>
    </source>
</evidence>
<feature type="active site" description="Nucleophile; methyl group acceptor" evidence="15">
    <location>
        <position position="166"/>
    </location>
</feature>
<comment type="function">
    <text evidence="3 15">Involved in the cellular defense against the biological effects of O6-methylguanine (O6-MeG) and O4-methylthymine (O4-MeT) in DNA. Repairs the methylated nucleobase in DNA by stoichiometrically transferring the methyl group to a cysteine residue in the enzyme. This is a suicide reaction: the enzyme is irreversibly inactivated.</text>
</comment>
<dbReference type="InterPro" id="IPR036388">
    <property type="entry name" value="WH-like_DNA-bd_sf"/>
</dbReference>
<dbReference type="Gene3D" id="3.30.160.70">
    <property type="entry name" value="Methylated DNA-protein cysteine methyltransferase domain"/>
    <property type="match status" value="1"/>
</dbReference>
<name>A0A1E7JL86_9ACTN</name>
<feature type="domain" description="Methylguanine DNA methyltransferase ribonuclease-like" evidence="17">
    <location>
        <begin position="15"/>
        <end position="108"/>
    </location>
</feature>
<evidence type="ECO:0000313" key="18">
    <source>
        <dbReference type="EMBL" id="OEU88406.1"/>
    </source>
</evidence>
<evidence type="ECO:0000256" key="6">
    <source>
        <dbReference type="ARBA" id="ARBA00022553"/>
    </source>
</evidence>
<dbReference type="GO" id="GO:0003908">
    <property type="term" value="F:methylated-DNA-[protein]-cysteine S-methyltransferase activity"/>
    <property type="evidence" value="ECO:0007669"/>
    <property type="project" value="UniProtKB-UniRule"/>
</dbReference>
<keyword evidence="10 15" id="KW-0227">DNA damage</keyword>
<dbReference type="Pfam" id="PF02870">
    <property type="entry name" value="Methyltransf_1N"/>
    <property type="match status" value="1"/>
</dbReference>
<comment type="catalytic activity">
    <reaction evidence="1 15">
        <text>a 4-O-methyl-thymidine in DNA + L-cysteinyl-[protein] = a thymidine in DNA + S-methyl-L-cysteinyl-[protein]</text>
        <dbReference type="Rhea" id="RHEA:53428"/>
        <dbReference type="Rhea" id="RHEA-COMP:10131"/>
        <dbReference type="Rhea" id="RHEA-COMP:10132"/>
        <dbReference type="Rhea" id="RHEA-COMP:13555"/>
        <dbReference type="Rhea" id="RHEA-COMP:13556"/>
        <dbReference type="ChEBI" id="CHEBI:29950"/>
        <dbReference type="ChEBI" id="CHEBI:82612"/>
        <dbReference type="ChEBI" id="CHEBI:137386"/>
        <dbReference type="ChEBI" id="CHEBI:137387"/>
        <dbReference type="EC" id="2.1.1.63"/>
    </reaction>
</comment>
<comment type="cofactor">
    <cofactor evidence="2">
        <name>Zn(2+)</name>
        <dbReference type="ChEBI" id="CHEBI:29105"/>
    </cofactor>
</comment>
<dbReference type="GO" id="GO:0003677">
    <property type="term" value="F:DNA binding"/>
    <property type="evidence" value="ECO:0007669"/>
    <property type="project" value="UniProtKB-KW"/>
</dbReference>
<evidence type="ECO:0000256" key="13">
    <source>
        <dbReference type="ARBA" id="ARBA00023204"/>
    </source>
</evidence>
<evidence type="ECO:0000256" key="11">
    <source>
        <dbReference type="ARBA" id="ARBA00022833"/>
    </source>
</evidence>
<evidence type="ECO:0000256" key="10">
    <source>
        <dbReference type="ARBA" id="ARBA00022763"/>
    </source>
</evidence>
<dbReference type="EMBL" id="LJGT01000040">
    <property type="protein sequence ID" value="OEU88406.1"/>
    <property type="molecule type" value="Genomic_DNA"/>
</dbReference>
<keyword evidence="9" id="KW-0479">Metal-binding</keyword>
<dbReference type="InterPro" id="IPR036217">
    <property type="entry name" value="MethylDNA_cys_MeTrfase_DNAb"/>
</dbReference>
<proteinExistence type="inferred from homology"/>
<feature type="domain" description="Methylated-DNA-[protein]-cysteine S-methyltransferase DNA binding" evidence="16">
    <location>
        <begin position="115"/>
        <end position="194"/>
    </location>
</feature>
<dbReference type="GO" id="GO:0005737">
    <property type="term" value="C:cytoplasm"/>
    <property type="evidence" value="ECO:0007669"/>
    <property type="project" value="UniProtKB-SubCell"/>
</dbReference>
<dbReference type="CDD" id="cd06445">
    <property type="entry name" value="ATase"/>
    <property type="match status" value="1"/>
</dbReference>
<evidence type="ECO:0000313" key="19">
    <source>
        <dbReference type="Proteomes" id="UP000176087"/>
    </source>
</evidence>
<dbReference type="InterPro" id="IPR023546">
    <property type="entry name" value="MGMT"/>
</dbReference>
<dbReference type="Proteomes" id="UP000176087">
    <property type="component" value="Unassembled WGS sequence"/>
</dbReference>
<dbReference type="InterPro" id="IPR036631">
    <property type="entry name" value="MGMT_N_sf"/>
</dbReference>
<dbReference type="InterPro" id="IPR001497">
    <property type="entry name" value="MethylDNA_cys_MeTrfase_AS"/>
</dbReference>
<evidence type="ECO:0000256" key="8">
    <source>
        <dbReference type="ARBA" id="ARBA00022679"/>
    </source>
</evidence>
<comment type="caution">
    <text evidence="18">The sequence shown here is derived from an EMBL/GenBank/DDBJ whole genome shotgun (WGS) entry which is preliminary data.</text>
</comment>
<evidence type="ECO:0000256" key="3">
    <source>
        <dbReference type="ARBA" id="ARBA00003317"/>
    </source>
</evidence>
<evidence type="ECO:0000256" key="12">
    <source>
        <dbReference type="ARBA" id="ARBA00023125"/>
    </source>
</evidence>
<dbReference type="OrthoDB" id="9802228at2"/>
<comment type="subcellular location">
    <subcellularLocation>
        <location evidence="15">Cytoplasm</location>
    </subcellularLocation>
</comment>
<dbReference type="PANTHER" id="PTHR46460:SF1">
    <property type="entry name" value="METHYLATED-DNA--PROTEIN-CYSTEINE METHYLTRANSFERASE"/>
    <property type="match status" value="1"/>
</dbReference>
<evidence type="ECO:0000259" key="17">
    <source>
        <dbReference type="Pfam" id="PF02870"/>
    </source>
</evidence>
<protein>
    <recommendedName>
        <fullName evidence="15">Methylated-DNA--protein-cysteine methyltransferase</fullName>
        <ecNumber evidence="15">2.1.1.63</ecNumber>
    </recommendedName>
    <alternativeName>
        <fullName evidence="15">6-O-methylguanine-DNA methyltransferase</fullName>
        <shortName evidence="15">MGMT</shortName>
    </alternativeName>
    <alternativeName>
        <fullName evidence="15">O-6-methylguanine-DNA-alkyltransferase</fullName>
    </alternativeName>
</protein>